<dbReference type="Pfam" id="PF02627">
    <property type="entry name" value="CMD"/>
    <property type="match status" value="1"/>
</dbReference>
<evidence type="ECO:0000313" key="3">
    <source>
        <dbReference type="Proteomes" id="UP000182204"/>
    </source>
</evidence>
<protein>
    <recommendedName>
        <fullName evidence="1">Carboxymuconolactone decarboxylase-like domain-containing protein</fullName>
    </recommendedName>
</protein>
<evidence type="ECO:0000313" key="2">
    <source>
        <dbReference type="EMBL" id="APH14606.1"/>
    </source>
</evidence>
<accession>A0A1L3NER2</accession>
<reference evidence="2 3" key="1">
    <citation type="submission" date="2015-11" db="EMBL/GenBank/DDBJ databases">
        <authorList>
            <person name="Hill K.K."/>
            <person name="Shirey T.B."/>
            <person name="Raphael B."/>
            <person name="Daligault H.E."/>
            <person name="Davenport K.W."/>
            <person name="Bruce D.C."/>
            <person name="Foley B.T."/>
            <person name="Johnson S.L."/>
        </authorList>
    </citation>
    <scope>NUCLEOTIDE SEQUENCE [LARGE SCALE GENOMIC DNA]</scope>
    <source>
        <strain evidence="2 3">CDC_1632</strain>
    </source>
</reference>
<sequence length="112" mass="12599">MDIKKMKGYRKEYNIKLIQADEFFKEFGELDDKTYFAGAIDKKHKELMGLAISVVSRCNECICYHMEGCINAGASVDEIMEAIKIGVIGGGSITYPNARFALKVLEEFTSEE</sequence>
<dbReference type="SUPFAM" id="SSF69118">
    <property type="entry name" value="AhpD-like"/>
    <property type="match status" value="1"/>
</dbReference>
<organism evidence="2 3">
    <name type="scientific">Clostridium sporogenes</name>
    <dbReference type="NCBI Taxonomy" id="1509"/>
    <lineage>
        <taxon>Bacteria</taxon>
        <taxon>Bacillati</taxon>
        <taxon>Bacillota</taxon>
        <taxon>Clostridia</taxon>
        <taxon>Eubacteriales</taxon>
        <taxon>Clostridiaceae</taxon>
        <taxon>Clostridium</taxon>
    </lineage>
</organism>
<dbReference type="GO" id="GO:0051920">
    <property type="term" value="F:peroxiredoxin activity"/>
    <property type="evidence" value="ECO:0007669"/>
    <property type="project" value="InterPro"/>
</dbReference>
<evidence type="ECO:0000259" key="1">
    <source>
        <dbReference type="Pfam" id="PF02627"/>
    </source>
</evidence>
<dbReference type="Proteomes" id="UP000182204">
    <property type="component" value="Chromosome"/>
</dbReference>
<feature type="domain" description="Carboxymuconolactone decarboxylase-like" evidence="1">
    <location>
        <begin position="22"/>
        <end position="106"/>
    </location>
</feature>
<gene>
    <name evidence="2" type="ORF">NPD5_1217</name>
</gene>
<dbReference type="PANTHER" id="PTHR33930:SF2">
    <property type="entry name" value="BLR3452 PROTEIN"/>
    <property type="match status" value="1"/>
</dbReference>
<dbReference type="Gene3D" id="1.20.1290.10">
    <property type="entry name" value="AhpD-like"/>
    <property type="match status" value="1"/>
</dbReference>
<dbReference type="AlphaFoldDB" id="A0A1L3NER2"/>
<dbReference type="NCBIfam" id="TIGR00778">
    <property type="entry name" value="ahpD_dom"/>
    <property type="match status" value="1"/>
</dbReference>
<dbReference type="PANTHER" id="PTHR33930">
    <property type="entry name" value="ALKYL HYDROPEROXIDE REDUCTASE AHPD"/>
    <property type="match status" value="1"/>
</dbReference>
<dbReference type="InterPro" id="IPR004675">
    <property type="entry name" value="AhpD_core"/>
</dbReference>
<name>A0A1L3NER2_CLOSG</name>
<dbReference type="InterPro" id="IPR029032">
    <property type="entry name" value="AhpD-like"/>
</dbReference>
<dbReference type="InterPro" id="IPR003779">
    <property type="entry name" value="CMD-like"/>
</dbReference>
<proteinExistence type="predicted"/>
<dbReference type="EMBL" id="CP013243">
    <property type="protein sequence ID" value="APH14606.1"/>
    <property type="molecule type" value="Genomic_DNA"/>
</dbReference>